<comment type="caution">
    <text evidence="2">The sequence shown here is derived from an EMBL/GenBank/DDBJ whole genome shotgun (WGS) entry which is preliminary data.</text>
</comment>
<name>A0A8J4DZH2_9ACTN</name>
<dbReference type="Pfam" id="PF01547">
    <property type="entry name" value="SBP_bac_1"/>
    <property type="match status" value="1"/>
</dbReference>
<evidence type="ECO:0000256" key="1">
    <source>
        <dbReference type="SAM" id="SignalP"/>
    </source>
</evidence>
<sequence>MNDISRRRFLGTSLLFAGGAVVPAALTACTTDPTGSGSGDAKVTLNHWYHEYGEQGTRDAAMKYAADYTKANPDVAVKVTWVPGDYKTKWQSSVLTPEGPDVYEINEVTPDMVQQQQVAVLDDIVGSAKSELNTFALSPLTHSGKAYGVPMIIDVMLLFYRKSLLSAAGVAPPTSLTELVAAAKALTKDKTKGIFVGNDGLAGMRNLLPFSVGQTVLTDRKVTYATPEIASAFTEARKMFTDKSMLLGYTTEWYDPGALITGAAAIVWGGLWALPQMQKELKDDFDVIPWPAHGAGGKPVVILGGWSQVVNGKSKNIDAAKKYVQYLWLQNNDVQKDWALSYGFHVPPRASLAAAAEPLQSGVAKKVVDLLGKHGTRTNALWAPAVSKPYDDAASDIIKKDADAMSTLTGAQQRSQTALDALPNV</sequence>
<dbReference type="InterPro" id="IPR006311">
    <property type="entry name" value="TAT_signal"/>
</dbReference>
<protein>
    <submittedName>
        <fullName evidence="2">Sugar ABC transporter substrate-binding protein</fullName>
    </submittedName>
</protein>
<dbReference type="InterPro" id="IPR050490">
    <property type="entry name" value="Bact_solute-bd_prot1"/>
</dbReference>
<dbReference type="AlphaFoldDB" id="A0A8J4DZH2"/>
<dbReference type="Proteomes" id="UP000612585">
    <property type="component" value="Unassembled WGS sequence"/>
</dbReference>
<keyword evidence="3" id="KW-1185">Reference proteome</keyword>
<feature type="chain" id="PRO_5038503491" evidence="1">
    <location>
        <begin position="28"/>
        <end position="425"/>
    </location>
</feature>
<gene>
    <name evidence="2" type="ORF">Vau01_032370</name>
</gene>
<dbReference type="RefSeq" id="WP_203992943.1">
    <property type="nucleotide sequence ID" value="NZ_BOPG01000021.1"/>
</dbReference>
<dbReference type="PANTHER" id="PTHR43649">
    <property type="entry name" value="ARABINOSE-BINDING PROTEIN-RELATED"/>
    <property type="match status" value="1"/>
</dbReference>
<dbReference type="SUPFAM" id="SSF53850">
    <property type="entry name" value="Periplasmic binding protein-like II"/>
    <property type="match status" value="1"/>
</dbReference>
<dbReference type="PROSITE" id="PS51257">
    <property type="entry name" value="PROKAR_LIPOPROTEIN"/>
    <property type="match status" value="1"/>
</dbReference>
<accession>A0A8J4DZH2</accession>
<dbReference type="Gene3D" id="3.40.190.10">
    <property type="entry name" value="Periplasmic binding protein-like II"/>
    <property type="match status" value="1"/>
</dbReference>
<dbReference type="InterPro" id="IPR006059">
    <property type="entry name" value="SBP"/>
</dbReference>
<evidence type="ECO:0000313" key="3">
    <source>
        <dbReference type="Proteomes" id="UP000612585"/>
    </source>
</evidence>
<dbReference type="EMBL" id="BOPG01000021">
    <property type="protein sequence ID" value="GIJ55721.1"/>
    <property type="molecule type" value="Genomic_DNA"/>
</dbReference>
<proteinExistence type="predicted"/>
<evidence type="ECO:0000313" key="2">
    <source>
        <dbReference type="EMBL" id="GIJ55721.1"/>
    </source>
</evidence>
<feature type="signal peptide" evidence="1">
    <location>
        <begin position="1"/>
        <end position="27"/>
    </location>
</feature>
<dbReference type="PROSITE" id="PS51318">
    <property type="entry name" value="TAT"/>
    <property type="match status" value="1"/>
</dbReference>
<keyword evidence="1" id="KW-0732">Signal</keyword>
<organism evidence="2 3">
    <name type="scientific">Virgisporangium aurantiacum</name>
    <dbReference type="NCBI Taxonomy" id="175570"/>
    <lineage>
        <taxon>Bacteria</taxon>
        <taxon>Bacillati</taxon>
        <taxon>Actinomycetota</taxon>
        <taxon>Actinomycetes</taxon>
        <taxon>Micromonosporales</taxon>
        <taxon>Micromonosporaceae</taxon>
        <taxon>Virgisporangium</taxon>
    </lineage>
</organism>
<reference evidence="2" key="1">
    <citation type="submission" date="2021-01" db="EMBL/GenBank/DDBJ databases">
        <title>Whole genome shotgun sequence of Virgisporangium aurantiacum NBRC 16421.</title>
        <authorList>
            <person name="Komaki H."/>
            <person name="Tamura T."/>
        </authorList>
    </citation>
    <scope>NUCLEOTIDE SEQUENCE</scope>
    <source>
        <strain evidence="2">NBRC 16421</strain>
    </source>
</reference>